<evidence type="ECO:0000313" key="1">
    <source>
        <dbReference type="EMBL" id="MDW2893111.1"/>
    </source>
</evidence>
<proteinExistence type="predicted"/>
<dbReference type="Proteomes" id="UP001286563">
    <property type="component" value="Unassembled WGS sequence"/>
</dbReference>
<dbReference type="RefSeq" id="WP_318043465.1">
    <property type="nucleotide sequence ID" value="NZ_JAWPEZ010000007.1"/>
</dbReference>
<name>A0AAJ2P421_9BACT</name>
<sequence length="125" mass="15122">MNFSVFPQNISALIKNPTLIYCGLHNCTFIAFYQAKKVQIRIAKNNFVNWQNKNNFIQNDPNFLFYQKGNYIKKMDWRANFRFRNLDFYIKKLFIELSKFHQQKIEKLVNLIDKLTKLTMKNTKN</sequence>
<dbReference type="EMBL" id="JAWPFC010000001">
    <property type="protein sequence ID" value="MDW2893111.1"/>
    <property type="molecule type" value="Genomic_DNA"/>
</dbReference>
<protein>
    <submittedName>
        <fullName evidence="1">Uncharacterized protein</fullName>
    </submittedName>
</protein>
<comment type="caution">
    <text evidence="1">The sequence shown here is derived from an EMBL/GenBank/DDBJ whole genome shotgun (WGS) entry which is preliminary data.</text>
</comment>
<gene>
    <name evidence="1" type="ORF">R7U35_00110</name>
</gene>
<evidence type="ECO:0000313" key="2">
    <source>
        <dbReference type="Proteomes" id="UP001286563"/>
    </source>
</evidence>
<accession>A0AAJ2P421</accession>
<dbReference type="AlphaFoldDB" id="A0AAJ2P421"/>
<organism evidence="1 2">
    <name type="scientific">Mesomycoplasma ovipneumoniae</name>
    <dbReference type="NCBI Taxonomy" id="29562"/>
    <lineage>
        <taxon>Bacteria</taxon>
        <taxon>Bacillati</taxon>
        <taxon>Mycoplasmatota</taxon>
        <taxon>Mycoplasmoidales</taxon>
        <taxon>Metamycoplasmataceae</taxon>
        <taxon>Mesomycoplasma</taxon>
    </lineage>
</organism>
<reference evidence="1" key="1">
    <citation type="submission" date="2023-10" db="EMBL/GenBank/DDBJ databases">
        <title>Genome sequences of Mycoplasma ovipneumoniae isolated from goats.</title>
        <authorList>
            <person name="Spergser J."/>
        </authorList>
    </citation>
    <scope>NUCLEOTIDE SEQUENCE</scope>
    <source>
        <strain evidence="1">168</strain>
    </source>
</reference>